<dbReference type="VEuPathDB" id="VectorBase:CSON013778"/>
<evidence type="ECO:0000259" key="2">
    <source>
        <dbReference type="Pfam" id="PF01248"/>
    </source>
</evidence>
<dbReference type="EMBL" id="UFQT01000714">
    <property type="protein sequence ID" value="SSX26705.1"/>
    <property type="molecule type" value="Genomic_DNA"/>
</dbReference>
<dbReference type="PANTHER" id="PTHR13284:SF4">
    <property type="entry name" value="C2H2-TYPE DOMAIN-CONTAINING PROTEIN"/>
    <property type="match status" value="1"/>
</dbReference>
<reference evidence="3" key="1">
    <citation type="submission" date="2018-04" db="EMBL/GenBank/DDBJ databases">
        <authorList>
            <person name="Go L.Y."/>
            <person name="Mitchell J.A."/>
        </authorList>
    </citation>
    <scope>NUCLEOTIDE SEQUENCE</scope>
    <source>
        <tissue evidence="3">Whole organism</tissue>
    </source>
</reference>
<dbReference type="GO" id="GO:0005739">
    <property type="term" value="C:mitochondrion"/>
    <property type="evidence" value="ECO:0007669"/>
    <property type="project" value="TreeGrafter"/>
</dbReference>
<protein>
    <submittedName>
        <fullName evidence="3">CSON013778 protein</fullName>
    </submittedName>
</protein>
<evidence type="ECO:0000313" key="4">
    <source>
        <dbReference type="EMBL" id="SSX26705.1"/>
    </source>
</evidence>
<dbReference type="AlphaFoldDB" id="A0A336KQM1"/>
<dbReference type="SUPFAM" id="SSF55315">
    <property type="entry name" value="L30e-like"/>
    <property type="match status" value="1"/>
</dbReference>
<dbReference type="InterPro" id="IPR040051">
    <property type="entry name" value="SECISBP2"/>
</dbReference>
<dbReference type="Pfam" id="PF01248">
    <property type="entry name" value="Ribosomal_L7Ae"/>
    <property type="match status" value="1"/>
</dbReference>
<evidence type="ECO:0000313" key="3">
    <source>
        <dbReference type="EMBL" id="SSX06351.1"/>
    </source>
</evidence>
<proteinExistence type="predicted"/>
<dbReference type="PANTHER" id="PTHR13284">
    <property type="entry name" value="GH01354P"/>
    <property type="match status" value="1"/>
</dbReference>
<dbReference type="GO" id="GO:0043021">
    <property type="term" value="F:ribonucleoprotein complex binding"/>
    <property type="evidence" value="ECO:0007669"/>
    <property type="project" value="TreeGrafter"/>
</dbReference>
<sequence>MNKSNWSSVVKSEEKAFNFQEWPGLLQEVKKEEPEELEIDEPPSITNVTESNPVGASSDPLQFPSLSYSTEKKSRRKNRVTFKIAQGLTNEKPFEAKYSSKVRKKLTKTSNICNFMFKKPIKPLKNPDIERLMENIKKSEIVTFKGKKREIPKRKLSRLKKNILRIRAERNSKEIEIVSENIDDQTDDEELKSNIIESIQKLKLESNESEIKHEITLEPDSSSNPTEIIQHSRDFRPYCTNCTSELLCELTENIITQLRTFQHKQYQKNPERVKKRFVSGLNEAKKFLELKKIKLFIIATDLEPNPGPGGLDDTIQQMKVFCDENHIPYLFSLKRRKIGYILFKKVPVSCVAILNYEGCEEIYRQLMIELDIQRTRYKNARII</sequence>
<dbReference type="Gene3D" id="3.30.1330.30">
    <property type="match status" value="1"/>
</dbReference>
<dbReference type="InterPro" id="IPR029064">
    <property type="entry name" value="Ribosomal_eL30-like_sf"/>
</dbReference>
<organism evidence="3">
    <name type="scientific">Culicoides sonorensis</name>
    <name type="common">Biting midge</name>
    <dbReference type="NCBI Taxonomy" id="179676"/>
    <lineage>
        <taxon>Eukaryota</taxon>
        <taxon>Metazoa</taxon>
        <taxon>Ecdysozoa</taxon>
        <taxon>Arthropoda</taxon>
        <taxon>Hexapoda</taxon>
        <taxon>Insecta</taxon>
        <taxon>Pterygota</taxon>
        <taxon>Neoptera</taxon>
        <taxon>Endopterygota</taxon>
        <taxon>Diptera</taxon>
        <taxon>Nematocera</taxon>
        <taxon>Chironomoidea</taxon>
        <taxon>Ceratopogonidae</taxon>
        <taxon>Ceratopogoninae</taxon>
        <taxon>Culicoides</taxon>
        <taxon>Monoculicoides</taxon>
    </lineage>
</organism>
<name>A0A336KQM1_CULSO</name>
<reference evidence="4" key="2">
    <citation type="submission" date="2018-07" db="EMBL/GenBank/DDBJ databases">
        <authorList>
            <person name="Quirk P.G."/>
            <person name="Krulwich T.A."/>
        </authorList>
    </citation>
    <scope>NUCLEOTIDE SEQUENCE</scope>
</reference>
<dbReference type="GO" id="GO:0035368">
    <property type="term" value="F:selenocysteine insertion sequence binding"/>
    <property type="evidence" value="ECO:0007669"/>
    <property type="project" value="InterPro"/>
</dbReference>
<dbReference type="InterPro" id="IPR004038">
    <property type="entry name" value="Ribosomal_eL8/eL30/eS12/Gad45"/>
</dbReference>
<dbReference type="GO" id="GO:1990904">
    <property type="term" value="C:ribonucleoprotein complex"/>
    <property type="evidence" value="ECO:0007669"/>
    <property type="project" value="TreeGrafter"/>
</dbReference>
<evidence type="ECO:0000256" key="1">
    <source>
        <dbReference type="SAM" id="MobiDB-lite"/>
    </source>
</evidence>
<feature type="domain" description="Ribosomal protein eL8/eL30/eS12/Gadd45" evidence="2">
    <location>
        <begin position="273"/>
        <end position="359"/>
    </location>
</feature>
<accession>A0A336KQM1</accession>
<feature type="compositionally biased region" description="Polar residues" evidence="1">
    <location>
        <begin position="44"/>
        <end position="55"/>
    </location>
</feature>
<dbReference type="GO" id="GO:0003730">
    <property type="term" value="F:mRNA 3'-UTR binding"/>
    <property type="evidence" value="ECO:0007669"/>
    <property type="project" value="TreeGrafter"/>
</dbReference>
<gene>
    <name evidence="3" type="primary">CSON013778</name>
</gene>
<dbReference type="EMBL" id="UFQS01000714">
    <property type="protein sequence ID" value="SSX06351.1"/>
    <property type="molecule type" value="Genomic_DNA"/>
</dbReference>
<feature type="region of interest" description="Disordered" evidence="1">
    <location>
        <begin position="32"/>
        <end position="63"/>
    </location>
</feature>